<evidence type="ECO:0000256" key="10">
    <source>
        <dbReference type="ARBA" id="ARBA00022989"/>
    </source>
</evidence>
<keyword evidence="11" id="KW-0443">Lipid metabolism</keyword>
<keyword evidence="12" id="KW-0472">Membrane</keyword>
<dbReference type="InterPro" id="IPR002921">
    <property type="entry name" value="Fungal_lipase-type"/>
</dbReference>
<evidence type="ECO:0000256" key="12">
    <source>
        <dbReference type="ARBA" id="ARBA00023136"/>
    </source>
</evidence>
<keyword evidence="8" id="KW-0106">Calcium</keyword>
<dbReference type="GO" id="GO:0019369">
    <property type="term" value="P:arachidonate metabolic process"/>
    <property type="evidence" value="ECO:0007669"/>
    <property type="project" value="TreeGrafter"/>
</dbReference>
<dbReference type="PANTHER" id="PTHR45792">
    <property type="entry name" value="DIACYLGLYCEROL LIPASE HOMOLOG-RELATED"/>
    <property type="match status" value="1"/>
</dbReference>
<dbReference type="EMBL" id="KQ965827">
    <property type="protein sequence ID" value="KXS10367.1"/>
    <property type="molecule type" value="Genomic_DNA"/>
</dbReference>
<dbReference type="Proteomes" id="UP000070544">
    <property type="component" value="Unassembled WGS sequence"/>
</dbReference>
<keyword evidence="4" id="KW-0597">Phosphoprotein</keyword>
<dbReference type="PANTHER" id="PTHR45792:SF8">
    <property type="entry name" value="DIACYLGLYCEROL LIPASE-ALPHA"/>
    <property type="match status" value="1"/>
</dbReference>
<proteinExistence type="predicted"/>
<keyword evidence="9" id="KW-0442">Lipid degradation</keyword>
<evidence type="ECO:0000256" key="6">
    <source>
        <dbReference type="ARBA" id="ARBA00022723"/>
    </source>
</evidence>
<dbReference type="GO" id="GO:0046872">
    <property type="term" value="F:metal ion binding"/>
    <property type="evidence" value="ECO:0007669"/>
    <property type="project" value="UniProtKB-KW"/>
</dbReference>
<comment type="catalytic activity">
    <reaction evidence="13">
        <text>a 1,2-diacyl-sn-glycerol + H2O = a 2-acylglycerol + a fatty acid + H(+)</text>
        <dbReference type="Rhea" id="RHEA:33275"/>
        <dbReference type="ChEBI" id="CHEBI:15377"/>
        <dbReference type="ChEBI" id="CHEBI:15378"/>
        <dbReference type="ChEBI" id="CHEBI:17389"/>
        <dbReference type="ChEBI" id="CHEBI:17815"/>
        <dbReference type="ChEBI" id="CHEBI:28868"/>
        <dbReference type="EC" id="3.1.1.116"/>
    </reaction>
    <physiologicalReaction direction="left-to-right" evidence="13">
        <dbReference type="Rhea" id="RHEA:33276"/>
    </physiologicalReaction>
</comment>
<evidence type="ECO:0000256" key="7">
    <source>
        <dbReference type="ARBA" id="ARBA00022801"/>
    </source>
</evidence>
<evidence type="ECO:0000256" key="2">
    <source>
        <dbReference type="ARBA" id="ARBA00004651"/>
    </source>
</evidence>
<dbReference type="GO" id="GO:0046340">
    <property type="term" value="P:diacylglycerol catabolic process"/>
    <property type="evidence" value="ECO:0007669"/>
    <property type="project" value="TreeGrafter"/>
</dbReference>
<evidence type="ECO:0000256" key="9">
    <source>
        <dbReference type="ARBA" id="ARBA00022963"/>
    </source>
</evidence>
<evidence type="ECO:0000256" key="3">
    <source>
        <dbReference type="ARBA" id="ARBA00022475"/>
    </source>
</evidence>
<dbReference type="InterPro" id="IPR029058">
    <property type="entry name" value="AB_hydrolase_fold"/>
</dbReference>
<organism evidence="17 18">
    <name type="scientific">Gonapodya prolifera (strain JEL478)</name>
    <name type="common">Monoblepharis prolifera</name>
    <dbReference type="NCBI Taxonomy" id="1344416"/>
    <lineage>
        <taxon>Eukaryota</taxon>
        <taxon>Fungi</taxon>
        <taxon>Fungi incertae sedis</taxon>
        <taxon>Chytridiomycota</taxon>
        <taxon>Chytridiomycota incertae sedis</taxon>
        <taxon>Monoblepharidomycetes</taxon>
        <taxon>Monoblepharidales</taxon>
        <taxon>Gonapodyaceae</taxon>
        <taxon>Gonapodya</taxon>
    </lineage>
</organism>
<dbReference type="InterPro" id="IPR052214">
    <property type="entry name" value="DAG_Lipase-Related"/>
</dbReference>
<evidence type="ECO:0000256" key="5">
    <source>
        <dbReference type="ARBA" id="ARBA00022692"/>
    </source>
</evidence>
<dbReference type="CDD" id="cd00519">
    <property type="entry name" value="Lipase_3"/>
    <property type="match status" value="1"/>
</dbReference>
<evidence type="ECO:0000256" key="1">
    <source>
        <dbReference type="ARBA" id="ARBA00001913"/>
    </source>
</evidence>
<accession>A0A139A0Q5</accession>
<evidence type="ECO:0000313" key="17">
    <source>
        <dbReference type="EMBL" id="KXS10367.1"/>
    </source>
</evidence>
<keyword evidence="3" id="KW-1003">Cell membrane</keyword>
<evidence type="ECO:0000256" key="8">
    <source>
        <dbReference type="ARBA" id="ARBA00022837"/>
    </source>
</evidence>
<keyword evidence="18" id="KW-1185">Reference proteome</keyword>
<evidence type="ECO:0000259" key="16">
    <source>
        <dbReference type="Pfam" id="PF01764"/>
    </source>
</evidence>
<dbReference type="EC" id="3.1.1.116" evidence="14"/>
<evidence type="ECO:0000313" key="18">
    <source>
        <dbReference type="Proteomes" id="UP000070544"/>
    </source>
</evidence>
<feature type="region of interest" description="Disordered" evidence="15">
    <location>
        <begin position="374"/>
        <end position="398"/>
    </location>
</feature>
<evidence type="ECO:0000256" key="4">
    <source>
        <dbReference type="ARBA" id="ARBA00022553"/>
    </source>
</evidence>
<evidence type="ECO:0000256" key="15">
    <source>
        <dbReference type="SAM" id="MobiDB-lite"/>
    </source>
</evidence>
<keyword evidence="6" id="KW-0479">Metal-binding</keyword>
<evidence type="ECO:0000256" key="14">
    <source>
        <dbReference type="ARBA" id="ARBA00026104"/>
    </source>
</evidence>
<evidence type="ECO:0000256" key="11">
    <source>
        <dbReference type="ARBA" id="ARBA00023098"/>
    </source>
</evidence>
<comment type="cofactor">
    <cofactor evidence="1">
        <name>Ca(2+)</name>
        <dbReference type="ChEBI" id="CHEBI:29108"/>
    </cofactor>
</comment>
<dbReference type="GO" id="GO:0016298">
    <property type="term" value="F:lipase activity"/>
    <property type="evidence" value="ECO:0007669"/>
    <property type="project" value="TreeGrafter"/>
</dbReference>
<comment type="subcellular location">
    <subcellularLocation>
        <location evidence="2">Cell membrane</location>
        <topology evidence="2">Multi-pass membrane protein</topology>
    </subcellularLocation>
</comment>
<feature type="domain" description="Fungal lipase-type" evidence="16">
    <location>
        <begin position="421"/>
        <end position="592"/>
    </location>
</feature>
<name>A0A139A0Q5_GONPJ</name>
<gene>
    <name evidence="17" type="ORF">M427DRAFT_62341</name>
</gene>
<dbReference type="AlphaFoldDB" id="A0A139A0Q5"/>
<reference evidence="17 18" key="1">
    <citation type="journal article" date="2015" name="Genome Biol. Evol.">
        <title>Phylogenomic analyses indicate that early fungi evolved digesting cell walls of algal ancestors of land plants.</title>
        <authorList>
            <person name="Chang Y."/>
            <person name="Wang S."/>
            <person name="Sekimoto S."/>
            <person name="Aerts A.L."/>
            <person name="Choi C."/>
            <person name="Clum A."/>
            <person name="LaButti K.M."/>
            <person name="Lindquist E.A."/>
            <person name="Yee Ngan C."/>
            <person name="Ohm R.A."/>
            <person name="Salamov A.A."/>
            <person name="Grigoriev I.V."/>
            <person name="Spatafora J.W."/>
            <person name="Berbee M.L."/>
        </authorList>
    </citation>
    <scope>NUCLEOTIDE SEQUENCE [LARGE SCALE GENOMIC DNA]</scope>
    <source>
        <strain evidence="17 18">JEL478</strain>
    </source>
</reference>
<keyword evidence="7 17" id="KW-0378">Hydrolase</keyword>
<dbReference type="GO" id="GO:0005886">
    <property type="term" value="C:plasma membrane"/>
    <property type="evidence" value="ECO:0007669"/>
    <property type="project" value="UniProtKB-SubCell"/>
</dbReference>
<dbReference type="SUPFAM" id="SSF53474">
    <property type="entry name" value="alpha/beta-Hydrolases"/>
    <property type="match status" value="1"/>
</dbReference>
<dbReference type="OrthoDB" id="438440at2759"/>
<protein>
    <recommendedName>
        <fullName evidence="14">sn-1-specific diacylglycerol lipase</fullName>
        <ecNumber evidence="14">3.1.1.116</ecNumber>
    </recommendedName>
</protein>
<keyword evidence="5" id="KW-0812">Transmembrane</keyword>
<sequence length="719" mass="77811">MKEEIVFTLLELVSGLRLGVNVAQSVASVAFSASKAATEMGFSVAQSALEGGSPVKRIEAGPASFRITDIPYRILGSLLRTASDVSRASISVVDTSVSRGLEVTSWALKSIDELMVSAEFLTPTRSQTGLFRLFAKFLDMVEADRMVLELGQPQASVLQKVSAFRALVVLQKQSRPLRYSELPSVERVDLAVLRAITLEQWVEEVPPEAASPEPDVWYDADETRTIITFVSHQKSFDLVSAEVSSQLASAQKRASRIFDFSGYANPNMYSHAQGPSLEVPVNTLYTLREVNTDEEYSTFLHRCASFALASYGRRYKWLFHYIAGEHPTEMEGAEGDAGAGVGFGLPRSRPVVDVDPEHVLMASSLADLAPKLAKAADDASRAPPPSAGSSTSPKSAERRHPLAYHPTYLLLVDHPTRSIILVLRGTLSFHDVLVDLNSGSAPFPIRHNVTDDDPEGPAEPYLSDAFHVHEGMLEAAKILADPHGSVMAELAKAMIAWREYGVVLVGHSLGGGVAACLAGLLADPSTSLTLPHNPPLPPNRPLHCIAFGPPALVSLPLSLLLRGVPSTHPSGRPRPPFVTSVVVGHDPVPRLCILNIADTARRIGAMLDDPNLASEAVHRARGSAHLGEEGQEWFAEQYRDLCDRARTRVAPIPTMTVVRPLYPPGRVLWLRPGTNGGYGMFDVGDVSEVFGQLEWSAEGMWEHTPGVYERAVAAATSGR</sequence>
<dbReference type="Pfam" id="PF01764">
    <property type="entry name" value="Lipase_3"/>
    <property type="match status" value="1"/>
</dbReference>
<evidence type="ECO:0000256" key="13">
    <source>
        <dbReference type="ARBA" id="ARBA00024531"/>
    </source>
</evidence>
<keyword evidence="10" id="KW-1133">Transmembrane helix</keyword>
<dbReference type="Gene3D" id="3.40.50.1820">
    <property type="entry name" value="alpha/beta hydrolase"/>
    <property type="match status" value="1"/>
</dbReference>